<protein>
    <submittedName>
        <fullName evidence="5">2-polyprenyl-6-methoxyphenol hydroxylase</fullName>
    </submittedName>
</protein>
<dbReference type="GeneID" id="96296446"/>
<dbReference type="InterPro" id="IPR036188">
    <property type="entry name" value="FAD/NAD-bd_sf"/>
</dbReference>
<dbReference type="Pfam" id="PF13450">
    <property type="entry name" value="NAD_binding_8"/>
    <property type="match status" value="1"/>
</dbReference>
<keyword evidence="3" id="KW-0560">Oxidoreductase</keyword>
<keyword evidence="1" id="KW-0285">Flavoprotein</keyword>
<evidence type="ECO:0000313" key="6">
    <source>
        <dbReference type="Proteomes" id="UP000199111"/>
    </source>
</evidence>
<gene>
    <name evidence="5" type="ORF">SAMN05216275_102100</name>
</gene>
<dbReference type="GO" id="GO:0004497">
    <property type="term" value="F:monooxygenase activity"/>
    <property type="evidence" value="ECO:0007669"/>
    <property type="project" value="UniProtKB-KW"/>
</dbReference>
<keyword evidence="2" id="KW-0274">FAD</keyword>
<dbReference type="EMBL" id="FOQY01000002">
    <property type="protein sequence ID" value="SFI23617.1"/>
    <property type="molecule type" value="Genomic_DNA"/>
</dbReference>
<sequence length="452" mass="48680">MSEHALHVVIIGAGLGGASLAHGLKKAGISVAVYEREPARHDGSFGFRVAIGPGGSRALRDVLPPDLYETFVATCAKPPRHLTVYSEGLDELFTTSLPMAGQAGAAAAVNMKSASLMTLRQLLLTGIEDVVRFGKEFTRYERRPDGRITAFFADGTSAVGDVLVGADGPHSQVRHQYRPQADVQDCGLVAAYGQVDLDEAARLLPWEKMLRGISLVRSRQGLSFIAQPMEFRWDSEGELKSRIGTVDAALIKTWSGMRYDNTRDHLMWGIMGSSRLFRAEPEALRGTGVVDAVADMTRRWDPALHALVTMTDPATVAATRAVVSRPADRREATKVTLLGDAGHVRFPAPGTGANATLRAAGLLCRLLTGAVTDQWPVVAAIRDYEAQVLGSGFGAGRSYWKCLSRKVRMNRPVIGPVLAAGTRTRLRVANQVPSLKRRVAGEFSWVQGGSAA</sequence>
<organism evidence="5 6">
    <name type="scientific">Streptosporangium canum</name>
    <dbReference type="NCBI Taxonomy" id="324952"/>
    <lineage>
        <taxon>Bacteria</taxon>
        <taxon>Bacillati</taxon>
        <taxon>Actinomycetota</taxon>
        <taxon>Actinomycetes</taxon>
        <taxon>Streptosporangiales</taxon>
        <taxon>Streptosporangiaceae</taxon>
        <taxon>Streptosporangium</taxon>
    </lineage>
</organism>
<evidence type="ECO:0000256" key="2">
    <source>
        <dbReference type="ARBA" id="ARBA00022827"/>
    </source>
</evidence>
<keyword evidence="6" id="KW-1185">Reference proteome</keyword>
<evidence type="ECO:0000256" key="4">
    <source>
        <dbReference type="ARBA" id="ARBA00023033"/>
    </source>
</evidence>
<dbReference type="SUPFAM" id="SSF51905">
    <property type="entry name" value="FAD/NAD(P)-binding domain"/>
    <property type="match status" value="1"/>
</dbReference>
<evidence type="ECO:0000256" key="1">
    <source>
        <dbReference type="ARBA" id="ARBA00022630"/>
    </source>
</evidence>
<keyword evidence="4" id="KW-0503">Monooxygenase</keyword>
<dbReference type="PANTHER" id="PTHR47178:SF5">
    <property type="entry name" value="FAD-BINDING DOMAIN-CONTAINING PROTEIN"/>
    <property type="match status" value="1"/>
</dbReference>
<name>A0A1I3GJI3_9ACTN</name>
<dbReference type="PANTHER" id="PTHR47178">
    <property type="entry name" value="MONOOXYGENASE, FAD-BINDING"/>
    <property type="match status" value="1"/>
</dbReference>
<accession>A0A1I3GJI3</accession>
<dbReference type="PRINTS" id="PR00420">
    <property type="entry name" value="RNGMNOXGNASE"/>
</dbReference>
<evidence type="ECO:0000256" key="3">
    <source>
        <dbReference type="ARBA" id="ARBA00023002"/>
    </source>
</evidence>
<reference evidence="6" key="1">
    <citation type="submission" date="2016-10" db="EMBL/GenBank/DDBJ databases">
        <authorList>
            <person name="Varghese N."/>
            <person name="Submissions S."/>
        </authorList>
    </citation>
    <scope>NUCLEOTIDE SEQUENCE [LARGE SCALE GENOMIC DNA]</scope>
    <source>
        <strain evidence="6">CGMCC 4.2126</strain>
    </source>
</reference>
<dbReference type="AlphaFoldDB" id="A0A1I3GJI3"/>
<evidence type="ECO:0000313" key="5">
    <source>
        <dbReference type="EMBL" id="SFI23617.1"/>
    </source>
</evidence>
<dbReference type="RefSeq" id="WP_143120779.1">
    <property type="nucleotide sequence ID" value="NZ_FOQY01000002.1"/>
</dbReference>
<dbReference type="Proteomes" id="UP000199111">
    <property type="component" value="Unassembled WGS sequence"/>
</dbReference>
<proteinExistence type="predicted"/>
<dbReference type="Gene3D" id="3.50.50.60">
    <property type="entry name" value="FAD/NAD(P)-binding domain"/>
    <property type="match status" value="1"/>
</dbReference>